<comment type="catalytic activity">
    <reaction evidence="8">
        <text>L-leucine + 2-oxoglutarate = 4-methyl-2-oxopentanoate + L-glutamate</text>
        <dbReference type="Rhea" id="RHEA:18321"/>
        <dbReference type="ChEBI" id="CHEBI:16810"/>
        <dbReference type="ChEBI" id="CHEBI:17865"/>
        <dbReference type="ChEBI" id="CHEBI:29985"/>
        <dbReference type="ChEBI" id="CHEBI:57427"/>
        <dbReference type="EC" id="2.6.1.42"/>
    </reaction>
</comment>
<evidence type="ECO:0000256" key="2">
    <source>
        <dbReference type="ARBA" id="ARBA00004931"/>
    </source>
</evidence>
<dbReference type="Pfam" id="PF01063">
    <property type="entry name" value="Aminotran_4"/>
    <property type="match status" value="1"/>
</dbReference>
<gene>
    <name evidence="9" type="primary">pabC</name>
    <name evidence="9" type="ORF">SAMEA44541418_01241</name>
</gene>
<comment type="similarity">
    <text evidence="4">Belongs to the class-IV pyridoxal-phosphate-dependent aminotransferase family.</text>
</comment>
<evidence type="ECO:0000256" key="7">
    <source>
        <dbReference type="ARBA" id="ARBA00048798"/>
    </source>
</evidence>
<name>A0AAX2GY69_9FLAO</name>
<dbReference type="InterPro" id="IPR043131">
    <property type="entry name" value="BCAT-like_N"/>
</dbReference>
<dbReference type="GO" id="GO:0046394">
    <property type="term" value="P:carboxylic acid biosynthetic process"/>
    <property type="evidence" value="ECO:0007669"/>
    <property type="project" value="UniProtKB-ARBA"/>
</dbReference>
<evidence type="ECO:0000256" key="8">
    <source>
        <dbReference type="ARBA" id="ARBA00049229"/>
    </source>
</evidence>
<evidence type="ECO:0000256" key="1">
    <source>
        <dbReference type="ARBA" id="ARBA00004824"/>
    </source>
</evidence>
<dbReference type="PANTHER" id="PTHR42743:SF11">
    <property type="entry name" value="AMINODEOXYCHORISMATE LYASE"/>
    <property type="match status" value="1"/>
</dbReference>
<evidence type="ECO:0000256" key="5">
    <source>
        <dbReference type="ARBA" id="ARBA00013053"/>
    </source>
</evidence>
<organism evidence="9 10">
    <name type="scientific">Capnocytophaga haemolytica</name>
    <dbReference type="NCBI Taxonomy" id="45243"/>
    <lineage>
        <taxon>Bacteria</taxon>
        <taxon>Pseudomonadati</taxon>
        <taxon>Bacteroidota</taxon>
        <taxon>Flavobacteriia</taxon>
        <taxon>Flavobacteriales</taxon>
        <taxon>Flavobacteriaceae</taxon>
        <taxon>Capnocytophaga</taxon>
    </lineage>
</organism>
<evidence type="ECO:0000256" key="6">
    <source>
        <dbReference type="ARBA" id="ARBA00048212"/>
    </source>
</evidence>
<dbReference type="Proteomes" id="UP000215539">
    <property type="component" value="Chromosome 1"/>
</dbReference>
<reference evidence="9 10" key="1">
    <citation type="submission" date="2017-06" db="EMBL/GenBank/DDBJ databases">
        <authorList>
            <consortium name="Pathogen Informatics"/>
        </authorList>
    </citation>
    <scope>NUCLEOTIDE SEQUENCE [LARGE SCALE GENOMIC DNA]</scope>
    <source>
        <strain evidence="9 10">NCTC12947</strain>
    </source>
</reference>
<protein>
    <recommendedName>
        <fullName evidence="5">branched-chain-amino-acid transaminase</fullName>
        <ecNumber evidence="5">2.6.1.42</ecNumber>
    </recommendedName>
</protein>
<dbReference type="PANTHER" id="PTHR42743">
    <property type="entry name" value="AMINO-ACID AMINOTRANSFERASE"/>
    <property type="match status" value="1"/>
</dbReference>
<dbReference type="CDD" id="cd00449">
    <property type="entry name" value="PLPDE_IV"/>
    <property type="match status" value="1"/>
</dbReference>
<dbReference type="InterPro" id="IPR036038">
    <property type="entry name" value="Aminotransferase-like"/>
</dbReference>
<dbReference type="EMBL" id="LT906449">
    <property type="protein sequence ID" value="SNV09877.1"/>
    <property type="molecule type" value="Genomic_DNA"/>
</dbReference>
<accession>A0AAX2GY69</accession>
<dbReference type="GO" id="GO:0004084">
    <property type="term" value="F:branched-chain-amino-acid transaminase activity"/>
    <property type="evidence" value="ECO:0007669"/>
    <property type="project" value="UniProtKB-EC"/>
</dbReference>
<evidence type="ECO:0000256" key="4">
    <source>
        <dbReference type="ARBA" id="ARBA00009320"/>
    </source>
</evidence>
<dbReference type="GO" id="GO:0016829">
    <property type="term" value="F:lyase activity"/>
    <property type="evidence" value="ECO:0007669"/>
    <property type="project" value="UniProtKB-KW"/>
</dbReference>
<dbReference type="InterPro" id="IPR001544">
    <property type="entry name" value="Aminotrans_IV"/>
</dbReference>
<dbReference type="EC" id="2.6.1.42" evidence="5"/>
<comment type="pathway">
    <text evidence="3">Amino-acid biosynthesis; L-leucine biosynthesis; L-leucine from 3-methyl-2-oxobutanoate: step 4/4.</text>
</comment>
<comment type="catalytic activity">
    <reaction evidence="7">
        <text>L-isoleucine + 2-oxoglutarate = (S)-3-methyl-2-oxopentanoate + L-glutamate</text>
        <dbReference type="Rhea" id="RHEA:24801"/>
        <dbReference type="ChEBI" id="CHEBI:16810"/>
        <dbReference type="ChEBI" id="CHEBI:29985"/>
        <dbReference type="ChEBI" id="CHEBI:35146"/>
        <dbReference type="ChEBI" id="CHEBI:58045"/>
        <dbReference type="EC" id="2.6.1.42"/>
    </reaction>
</comment>
<evidence type="ECO:0000313" key="9">
    <source>
        <dbReference type="EMBL" id="SNV09877.1"/>
    </source>
</evidence>
<dbReference type="InterPro" id="IPR050571">
    <property type="entry name" value="Class-IV_PLP-Dep_Aminotrnsfr"/>
</dbReference>
<dbReference type="InterPro" id="IPR043132">
    <property type="entry name" value="BCAT-like_C"/>
</dbReference>
<dbReference type="SUPFAM" id="SSF56752">
    <property type="entry name" value="D-aminoacid aminotransferase-like PLP-dependent enzymes"/>
    <property type="match status" value="1"/>
</dbReference>
<dbReference type="AlphaFoldDB" id="A0AAX2GY69"/>
<evidence type="ECO:0000256" key="3">
    <source>
        <dbReference type="ARBA" id="ARBA00005072"/>
    </source>
</evidence>
<dbReference type="Gene3D" id="3.30.470.10">
    <property type="match status" value="1"/>
</dbReference>
<comment type="pathway">
    <text evidence="1">Amino-acid biosynthesis; L-isoleucine biosynthesis; L-isoleucine from 2-oxobutanoate: step 4/4.</text>
</comment>
<comment type="pathway">
    <text evidence="2">Amino-acid biosynthesis; L-valine biosynthesis; L-valine from pyruvate: step 4/4.</text>
</comment>
<keyword evidence="9" id="KW-0456">Lyase</keyword>
<sequence>MGNANSRTESFNRGLGLEQEDMKINYNGTLLPQEERVITNNNRAFKYGDGVFDTSKYVQGKLLFWEEHYLRLMAGMRILRMQIPMSFSMEFLEEGMLKLIAENNLESSAVRVQITVFRKDSQLYTPTTNTVDYLIETTPLTTPFYTLSEAPYEVELFKDFYVQADLLATVKHTNRMVNTLGSIFAEENDYQNCILLNYNKSVAGALDGNLFVVEGNTLRTPPLTDGAMNGITRKMLIKALAKVPDYKVVEASISPFELQKADELFITNTIVGIQPITQYRKKTYTREVAKNLLGKLNTVARFGMA</sequence>
<evidence type="ECO:0000313" key="10">
    <source>
        <dbReference type="Proteomes" id="UP000215539"/>
    </source>
</evidence>
<comment type="catalytic activity">
    <reaction evidence="6">
        <text>L-valine + 2-oxoglutarate = 3-methyl-2-oxobutanoate + L-glutamate</text>
        <dbReference type="Rhea" id="RHEA:24813"/>
        <dbReference type="ChEBI" id="CHEBI:11851"/>
        <dbReference type="ChEBI" id="CHEBI:16810"/>
        <dbReference type="ChEBI" id="CHEBI:29985"/>
        <dbReference type="ChEBI" id="CHEBI:57762"/>
        <dbReference type="EC" id="2.6.1.42"/>
    </reaction>
</comment>
<proteinExistence type="inferred from homology"/>
<dbReference type="Gene3D" id="3.20.10.10">
    <property type="entry name" value="D-amino Acid Aminotransferase, subunit A, domain 2"/>
    <property type="match status" value="1"/>
</dbReference>